<dbReference type="EMBL" id="CP099837">
    <property type="protein sequence ID" value="USY21569.1"/>
    <property type="molecule type" value="Genomic_DNA"/>
</dbReference>
<dbReference type="InterPro" id="IPR036866">
    <property type="entry name" value="RibonucZ/Hydroxyglut_hydro"/>
</dbReference>
<feature type="domain" description="Metallo-beta-lactamase" evidence="1">
    <location>
        <begin position="18"/>
        <end position="197"/>
    </location>
</feature>
<dbReference type="SMART" id="SM00849">
    <property type="entry name" value="Lactamase_B"/>
    <property type="match status" value="1"/>
</dbReference>
<gene>
    <name evidence="2" type="ORF">NE857_08165</name>
</gene>
<dbReference type="CDD" id="cd07716">
    <property type="entry name" value="RNaseZ_short-form-like_MBL-fold"/>
    <property type="match status" value="1"/>
</dbReference>
<organism evidence="2 3">
    <name type="scientific">Nocardiopsis exhalans</name>
    <dbReference type="NCBI Taxonomy" id="163604"/>
    <lineage>
        <taxon>Bacteria</taxon>
        <taxon>Bacillati</taxon>
        <taxon>Actinomycetota</taxon>
        <taxon>Actinomycetes</taxon>
        <taxon>Streptosporangiales</taxon>
        <taxon>Nocardiopsidaceae</taxon>
        <taxon>Nocardiopsis</taxon>
    </lineage>
</organism>
<reference evidence="2" key="1">
    <citation type="submission" date="2022-06" db="EMBL/GenBank/DDBJ databases">
        <authorList>
            <person name="Ping M."/>
        </authorList>
    </citation>
    <scope>NUCLEOTIDE SEQUENCE</scope>
    <source>
        <strain evidence="2">JCM11759T</strain>
    </source>
</reference>
<dbReference type="SUPFAM" id="SSF56281">
    <property type="entry name" value="Metallo-hydrolase/oxidoreductase"/>
    <property type="match status" value="1"/>
</dbReference>
<proteinExistence type="predicted"/>
<sequence length="251" mass="27141">MRLTIIGSSGSFPGPDSPASCYLVEADGFRLLLDLGNGALGPLQRYADLYSVDAVYLSHLHTDHCADMCAYWVARMYAPGGSKDPIPVYGPEGVANRLAEIYGLEPDPGMTEVFDFHELTPGEFRIGPMTARVARVNHPVDAFGIRLEHGGVSLTYSGDTGSCDSLVELARDTDLFLCEAAFHDHVEHPKDMHLTGSEAGDHATRAGARKLLLTHLVPWNDDDITMTEARSTYDGPIELARGGQVREIGAA</sequence>
<evidence type="ECO:0000313" key="2">
    <source>
        <dbReference type="EMBL" id="USY21569.1"/>
    </source>
</evidence>
<dbReference type="Proteomes" id="UP001055940">
    <property type="component" value="Chromosome"/>
</dbReference>
<dbReference type="InterPro" id="IPR001279">
    <property type="entry name" value="Metallo-B-lactamas"/>
</dbReference>
<dbReference type="Gene3D" id="3.60.15.10">
    <property type="entry name" value="Ribonuclease Z/Hydroxyacylglutathione hydrolase-like"/>
    <property type="match status" value="1"/>
</dbReference>
<keyword evidence="3" id="KW-1185">Reference proteome</keyword>
<dbReference type="RefSeq" id="WP_017584647.1">
    <property type="nucleotide sequence ID" value="NZ_BAAAJB010000004.1"/>
</dbReference>
<accession>A0ABY5DB47</accession>
<dbReference type="PANTHER" id="PTHR46018:SF4">
    <property type="entry name" value="METALLO-HYDROLASE YHFI-RELATED"/>
    <property type="match status" value="1"/>
</dbReference>
<dbReference type="Pfam" id="PF12706">
    <property type="entry name" value="Lactamase_B_2"/>
    <property type="match status" value="1"/>
</dbReference>
<name>A0ABY5DB47_9ACTN</name>
<protein>
    <submittedName>
        <fullName evidence="2">MBL fold metallo-hydrolase</fullName>
    </submittedName>
</protein>
<evidence type="ECO:0000313" key="3">
    <source>
        <dbReference type="Proteomes" id="UP001055940"/>
    </source>
</evidence>
<evidence type="ECO:0000259" key="1">
    <source>
        <dbReference type="SMART" id="SM00849"/>
    </source>
</evidence>
<dbReference type="PANTHER" id="PTHR46018">
    <property type="entry name" value="ZINC PHOSPHODIESTERASE ELAC PROTEIN 1"/>
    <property type="match status" value="1"/>
</dbReference>